<dbReference type="Proteomes" id="UP000663868">
    <property type="component" value="Unassembled WGS sequence"/>
</dbReference>
<evidence type="ECO:0000313" key="2">
    <source>
        <dbReference type="EMBL" id="CAF4349637.1"/>
    </source>
</evidence>
<feature type="region of interest" description="Disordered" evidence="1">
    <location>
        <begin position="1"/>
        <end position="41"/>
    </location>
</feature>
<sequence>PLTFDPLKEHFTNGSLQSPTESLNLSEISNEETSRNNRSHDLKSRVANTELQLKYLACAHIDLKNELAVLHQMIQRLLDESLLNKVDLQVSNDIYTNNNNNISCSHTEIHTSTLMNGDDSNRIINK</sequence>
<gene>
    <name evidence="2" type="ORF">KXQ929_LOCUS48190</name>
</gene>
<dbReference type="EMBL" id="CAJOBB010018493">
    <property type="protein sequence ID" value="CAF4349637.1"/>
    <property type="molecule type" value="Genomic_DNA"/>
</dbReference>
<dbReference type="AlphaFoldDB" id="A0A820L1D1"/>
<feature type="non-terminal residue" evidence="2">
    <location>
        <position position="126"/>
    </location>
</feature>
<evidence type="ECO:0000256" key="1">
    <source>
        <dbReference type="SAM" id="MobiDB-lite"/>
    </source>
</evidence>
<feature type="compositionally biased region" description="Basic and acidic residues" evidence="1">
    <location>
        <begin position="1"/>
        <end position="11"/>
    </location>
</feature>
<protein>
    <submittedName>
        <fullName evidence="2">Uncharacterized protein</fullName>
    </submittedName>
</protein>
<reference evidence="2" key="1">
    <citation type="submission" date="2021-02" db="EMBL/GenBank/DDBJ databases">
        <authorList>
            <person name="Nowell W R."/>
        </authorList>
    </citation>
    <scope>NUCLEOTIDE SEQUENCE</scope>
</reference>
<feature type="non-terminal residue" evidence="2">
    <location>
        <position position="1"/>
    </location>
</feature>
<accession>A0A820L1D1</accession>
<feature type="compositionally biased region" description="Basic and acidic residues" evidence="1">
    <location>
        <begin position="32"/>
        <end position="41"/>
    </location>
</feature>
<name>A0A820L1D1_9BILA</name>
<evidence type="ECO:0000313" key="3">
    <source>
        <dbReference type="Proteomes" id="UP000663868"/>
    </source>
</evidence>
<organism evidence="2 3">
    <name type="scientific">Adineta steineri</name>
    <dbReference type="NCBI Taxonomy" id="433720"/>
    <lineage>
        <taxon>Eukaryota</taxon>
        <taxon>Metazoa</taxon>
        <taxon>Spiralia</taxon>
        <taxon>Gnathifera</taxon>
        <taxon>Rotifera</taxon>
        <taxon>Eurotatoria</taxon>
        <taxon>Bdelloidea</taxon>
        <taxon>Adinetida</taxon>
        <taxon>Adinetidae</taxon>
        <taxon>Adineta</taxon>
    </lineage>
</organism>
<comment type="caution">
    <text evidence="2">The sequence shown here is derived from an EMBL/GenBank/DDBJ whole genome shotgun (WGS) entry which is preliminary data.</text>
</comment>
<proteinExistence type="predicted"/>